<evidence type="ECO:0000256" key="8">
    <source>
        <dbReference type="ARBA" id="ARBA00022842"/>
    </source>
</evidence>
<dbReference type="PRINTS" id="PR00696">
    <property type="entry name" value="RSOLVASERUVC"/>
</dbReference>
<evidence type="ECO:0000256" key="3">
    <source>
        <dbReference type="ARBA" id="ARBA00022722"/>
    </source>
</evidence>
<dbReference type="InterPro" id="IPR012337">
    <property type="entry name" value="RNaseH-like_sf"/>
</dbReference>
<dbReference type="NCBIfam" id="TIGR00228">
    <property type="entry name" value="ruvC"/>
    <property type="match status" value="1"/>
</dbReference>
<dbReference type="Pfam" id="PF02075">
    <property type="entry name" value="RuvC"/>
    <property type="match status" value="1"/>
</dbReference>
<keyword evidence="7 12" id="KW-0378">Hydrolase</keyword>
<comment type="caution">
    <text evidence="12">The sequence shown here is derived from an EMBL/GenBank/DDBJ whole genome shotgun (WGS) entry which is preliminary data.</text>
</comment>
<keyword evidence="3" id="KW-0540">Nuclease</keyword>
<evidence type="ECO:0000313" key="12">
    <source>
        <dbReference type="EMBL" id="MPL59160.1"/>
    </source>
</evidence>
<name>A0A644SWT1_9ZZZZ</name>
<dbReference type="PANTHER" id="PTHR30194:SF3">
    <property type="entry name" value="CROSSOVER JUNCTION ENDODEOXYRIBONUCLEASE RUVC"/>
    <property type="match status" value="1"/>
</dbReference>
<organism evidence="12">
    <name type="scientific">bioreactor metagenome</name>
    <dbReference type="NCBI Taxonomy" id="1076179"/>
    <lineage>
        <taxon>unclassified sequences</taxon>
        <taxon>metagenomes</taxon>
        <taxon>ecological metagenomes</taxon>
    </lineage>
</organism>
<accession>A0A644SWT1</accession>
<evidence type="ECO:0000256" key="2">
    <source>
        <dbReference type="ARBA" id="ARBA00022490"/>
    </source>
</evidence>
<dbReference type="GO" id="GO:0004520">
    <property type="term" value="F:DNA endonuclease activity"/>
    <property type="evidence" value="ECO:0007669"/>
    <property type="project" value="InterPro"/>
</dbReference>
<sequence length="174" mass="18343">MSRPAKAGAETLIVGIDPGLASLGYGVIALGRGGTLRHICHGCIRTSSSDPSELRLQQIYSGIQEVLKTYEPQYGGIEDLYFFRNVSSALPVAEARGIIKLAFYQASVPLAELTPNAIKKAVTGTARAEKSQVQEMVRILLGLGETPKPDHAADALAAAVCRAHFEGPAGLSAI</sequence>
<evidence type="ECO:0000256" key="9">
    <source>
        <dbReference type="ARBA" id="ARBA00023125"/>
    </source>
</evidence>
<dbReference type="CDD" id="cd16962">
    <property type="entry name" value="RuvC"/>
    <property type="match status" value="1"/>
</dbReference>
<keyword evidence="4" id="KW-0479">Metal-binding</keyword>
<evidence type="ECO:0000256" key="5">
    <source>
        <dbReference type="ARBA" id="ARBA00022759"/>
    </source>
</evidence>
<evidence type="ECO:0000256" key="7">
    <source>
        <dbReference type="ARBA" id="ARBA00022801"/>
    </source>
</evidence>
<dbReference type="GO" id="GO:0016787">
    <property type="term" value="F:hydrolase activity"/>
    <property type="evidence" value="ECO:0007669"/>
    <property type="project" value="UniProtKB-KW"/>
</dbReference>
<keyword evidence="10" id="KW-0233">DNA recombination</keyword>
<keyword evidence="2" id="KW-0963">Cytoplasm</keyword>
<dbReference type="GO" id="GO:0046872">
    <property type="term" value="F:metal ion binding"/>
    <property type="evidence" value="ECO:0007669"/>
    <property type="project" value="UniProtKB-KW"/>
</dbReference>
<dbReference type="GO" id="GO:0006281">
    <property type="term" value="P:DNA repair"/>
    <property type="evidence" value="ECO:0007669"/>
    <property type="project" value="UniProtKB-KW"/>
</dbReference>
<reference evidence="12" key="1">
    <citation type="submission" date="2019-08" db="EMBL/GenBank/DDBJ databases">
        <authorList>
            <person name="Kucharzyk K."/>
            <person name="Murdoch R.W."/>
            <person name="Higgins S."/>
            <person name="Loffler F."/>
        </authorList>
    </citation>
    <scope>NUCLEOTIDE SEQUENCE</scope>
</reference>
<protein>
    <submittedName>
        <fullName evidence="12">Crossover junction endodeoxyribonuclease RuvC</fullName>
        <ecNumber evidence="12">3.1.22.4</ecNumber>
    </submittedName>
</protein>
<dbReference type="GO" id="GO:0003677">
    <property type="term" value="F:DNA binding"/>
    <property type="evidence" value="ECO:0007669"/>
    <property type="project" value="UniProtKB-KW"/>
</dbReference>
<dbReference type="InterPro" id="IPR036397">
    <property type="entry name" value="RNaseH_sf"/>
</dbReference>
<comment type="similarity">
    <text evidence="1">Belongs to the RuvC family.</text>
</comment>
<dbReference type="PANTHER" id="PTHR30194">
    <property type="entry name" value="CROSSOVER JUNCTION ENDODEOXYRIBONUCLEASE RUVC"/>
    <property type="match status" value="1"/>
</dbReference>
<keyword evidence="8" id="KW-0460">Magnesium</keyword>
<dbReference type="SUPFAM" id="SSF53098">
    <property type="entry name" value="Ribonuclease H-like"/>
    <property type="match status" value="1"/>
</dbReference>
<keyword evidence="5" id="KW-0255">Endonuclease</keyword>
<dbReference type="FunFam" id="3.30.420.10:FF:000002">
    <property type="entry name" value="Crossover junction endodeoxyribonuclease RuvC"/>
    <property type="match status" value="1"/>
</dbReference>
<dbReference type="EC" id="3.1.22.4" evidence="12"/>
<keyword evidence="9" id="KW-0238">DNA-binding</keyword>
<gene>
    <name evidence="12" type="primary">ruvC_3</name>
    <name evidence="12" type="ORF">SDC9_04708</name>
</gene>
<evidence type="ECO:0000256" key="10">
    <source>
        <dbReference type="ARBA" id="ARBA00023172"/>
    </source>
</evidence>
<keyword evidence="6" id="KW-0227">DNA damage</keyword>
<dbReference type="HAMAP" id="MF_00034">
    <property type="entry name" value="RuvC"/>
    <property type="match status" value="1"/>
</dbReference>
<dbReference type="Gene3D" id="3.30.420.10">
    <property type="entry name" value="Ribonuclease H-like superfamily/Ribonuclease H"/>
    <property type="match status" value="1"/>
</dbReference>
<dbReference type="NCBIfam" id="NF000711">
    <property type="entry name" value="PRK00039.2-1"/>
    <property type="match status" value="1"/>
</dbReference>
<dbReference type="AlphaFoldDB" id="A0A644SWT1"/>
<dbReference type="GO" id="GO:0006310">
    <property type="term" value="P:DNA recombination"/>
    <property type="evidence" value="ECO:0007669"/>
    <property type="project" value="UniProtKB-KW"/>
</dbReference>
<keyword evidence="11" id="KW-0234">DNA repair</keyword>
<dbReference type="EMBL" id="VSSQ01000008">
    <property type="protein sequence ID" value="MPL59160.1"/>
    <property type="molecule type" value="Genomic_DNA"/>
</dbReference>
<evidence type="ECO:0000256" key="11">
    <source>
        <dbReference type="ARBA" id="ARBA00023204"/>
    </source>
</evidence>
<dbReference type="InterPro" id="IPR002176">
    <property type="entry name" value="X-over_junc_endoDNase_RuvC"/>
</dbReference>
<evidence type="ECO:0000256" key="6">
    <source>
        <dbReference type="ARBA" id="ARBA00022763"/>
    </source>
</evidence>
<proteinExistence type="inferred from homology"/>
<evidence type="ECO:0000256" key="4">
    <source>
        <dbReference type="ARBA" id="ARBA00022723"/>
    </source>
</evidence>
<evidence type="ECO:0000256" key="1">
    <source>
        <dbReference type="ARBA" id="ARBA00009518"/>
    </source>
</evidence>